<dbReference type="AlphaFoldDB" id="A0A562VMN7"/>
<comment type="caution">
    <text evidence="2">The sequence shown here is derived from an EMBL/GenBank/DDBJ whole genome shotgun (WGS) entry which is preliminary data.</text>
</comment>
<dbReference type="PANTHER" id="PTHR30272:SF1">
    <property type="entry name" value="3-HYDROXYACYL-[ACYL-CARRIER-PROTEIN] DEHYDRATASE"/>
    <property type="match status" value="1"/>
</dbReference>
<dbReference type="InterPro" id="IPR029069">
    <property type="entry name" value="HotDog_dom_sf"/>
</dbReference>
<keyword evidence="1" id="KW-0456">Lyase</keyword>
<reference evidence="2 3" key="1">
    <citation type="submission" date="2019-07" db="EMBL/GenBank/DDBJ databases">
        <title>Genomic Encyclopedia of Archaeal and Bacterial Type Strains, Phase II (KMG-II): from individual species to whole genera.</title>
        <authorList>
            <person name="Goeker M."/>
        </authorList>
    </citation>
    <scope>NUCLEOTIDE SEQUENCE [LARGE SCALE GENOMIC DNA]</scope>
    <source>
        <strain evidence="2 3">ATCC BAA-1139</strain>
    </source>
</reference>
<name>A0A562VMN7_9BACT</name>
<dbReference type="InterPro" id="IPR013114">
    <property type="entry name" value="FabA_FabZ"/>
</dbReference>
<evidence type="ECO:0000256" key="1">
    <source>
        <dbReference type="ARBA" id="ARBA00023239"/>
    </source>
</evidence>
<dbReference type="SUPFAM" id="SSF54637">
    <property type="entry name" value="Thioesterase/thiol ester dehydrase-isomerase"/>
    <property type="match status" value="1"/>
</dbReference>
<gene>
    <name evidence="2" type="ORF">JN12_02215</name>
</gene>
<sequence>MPSRLPEAHLVNPDPAALLPHRYPFLLLDTILFREPGVAASATTRITFDAVPFPRVLMVEAMAQLAGVASGCGEGEGGFLATIDRAELLGDPLPGDTLLIAVRVVKGFGRLFLLEGEVTANERQLATATLTLGIGAI</sequence>
<dbReference type="GO" id="GO:0016829">
    <property type="term" value="F:lyase activity"/>
    <property type="evidence" value="ECO:0007669"/>
    <property type="project" value="UniProtKB-KW"/>
</dbReference>
<protein>
    <submittedName>
        <fullName evidence="2">3-hydroxyacyl-[acyl-carrier-protein] dehydratase</fullName>
    </submittedName>
</protein>
<dbReference type="RefSeq" id="WP_145022644.1">
    <property type="nucleotide sequence ID" value="NZ_VLLN01000012.1"/>
</dbReference>
<dbReference type="Gene3D" id="3.10.129.10">
    <property type="entry name" value="Hotdog Thioesterase"/>
    <property type="match status" value="1"/>
</dbReference>
<proteinExistence type="predicted"/>
<accession>A0A562VMN7</accession>
<dbReference type="EMBL" id="VLLN01000012">
    <property type="protein sequence ID" value="TWJ18997.1"/>
    <property type="molecule type" value="Genomic_DNA"/>
</dbReference>
<dbReference type="Proteomes" id="UP000319449">
    <property type="component" value="Unassembled WGS sequence"/>
</dbReference>
<dbReference type="OrthoDB" id="826697at2"/>
<dbReference type="PANTHER" id="PTHR30272">
    <property type="entry name" value="3-HYDROXYACYL-[ACYL-CARRIER-PROTEIN] DEHYDRATASE"/>
    <property type="match status" value="1"/>
</dbReference>
<evidence type="ECO:0000313" key="2">
    <source>
        <dbReference type="EMBL" id="TWJ18997.1"/>
    </source>
</evidence>
<evidence type="ECO:0000313" key="3">
    <source>
        <dbReference type="Proteomes" id="UP000319449"/>
    </source>
</evidence>
<organism evidence="2 3">
    <name type="scientific">Geobacter argillaceus</name>
    <dbReference type="NCBI Taxonomy" id="345631"/>
    <lineage>
        <taxon>Bacteria</taxon>
        <taxon>Pseudomonadati</taxon>
        <taxon>Thermodesulfobacteriota</taxon>
        <taxon>Desulfuromonadia</taxon>
        <taxon>Geobacterales</taxon>
        <taxon>Geobacteraceae</taxon>
        <taxon>Geobacter</taxon>
    </lineage>
</organism>
<keyword evidence="3" id="KW-1185">Reference proteome</keyword>